<sequence>MQNISIGDNVRIDGPTVMSASSGYIKIGSHVHIGGMAFLAGGGGIELGDFSGLSQGVRIYSTSDDYSGAALTNPTVPKDFLNVKIAPVNLGRHVIVGSGSVILPGCSIGEGASIGALSLVTKSLGSWGVYFGTPARRLRARSRQLLKLEEELMKKP</sequence>
<dbReference type="GO" id="GO:0005829">
    <property type="term" value="C:cytosol"/>
    <property type="evidence" value="ECO:0007669"/>
    <property type="project" value="TreeGrafter"/>
</dbReference>
<dbReference type="Gene3D" id="2.160.10.10">
    <property type="entry name" value="Hexapeptide repeat proteins"/>
    <property type="match status" value="1"/>
</dbReference>
<organism evidence="5 6">
    <name type="scientific">Paraburkholderia madseniana</name>
    <dbReference type="NCBI Taxonomy" id="2599607"/>
    <lineage>
        <taxon>Bacteria</taxon>
        <taxon>Pseudomonadati</taxon>
        <taxon>Pseudomonadota</taxon>
        <taxon>Betaproteobacteria</taxon>
        <taxon>Burkholderiales</taxon>
        <taxon>Burkholderiaceae</taxon>
        <taxon>Paraburkholderia</taxon>
    </lineage>
</organism>
<dbReference type="OrthoDB" id="272049at2"/>
<evidence type="ECO:0000313" key="5">
    <source>
        <dbReference type="EMBL" id="KAE8759624.1"/>
    </source>
</evidence>
<dbReference type="InterPro" id="IPR011004">
    <property type="entry name" value="Trimer_LpxA-like_sf"/>
</dbReference>
<dbReference type="GO" id="GO:0008374">
    <property type="term" value="F:O-acyltransferase activity"/>
    <property type="evidence" value="ECO:0007669"/>
    <property type="project" value="TreeGrafter"/>
</dbReference>
<evidence type="ECO:0000256" key="1">
    <source>
        <dbReference type="ARBA" id="ARBA00007274"/>
    </source>
</evidence>
<accession>A0A6N6WII8</accession>
<dbReference type="Proteomes" id="UP000463700">
    <property type="component" value="Unassembled WGS sequence"/>
</dbReference>
<comment type="caution">
    <text evidence="5">The sequence shown here is derived from an EMBL/GenBank/DDBJ whole genome shotgun (WGS) entry which is preliminary data.</text>
</comment>
<keyword evidence="3" id="KW-0677">Repeat</keyword>
<dbReference type="CDD" id="cd04647">
    <property type="entry name" value="LbH_MAT_like"/>
    <property type="match status" value="1"/>
</dbReference>
<proteinExistence type="inferred from homology"/>
<dbReference type="SUPFAM" id="SSF51161">
    <property type="entry name" value="Trimeric LpxA-like enzymes"/>
    <property type="match status" value="1"/>
</dbReference>
<dbReference type="PANTHER" id="PTHR23416:SF23">
    <property type="entry name" value="ACETYLTRANSFERASE C18B11.09C-RELATED"/>
    <property type="match status" value="1"/>
</dbReference>
<dbReference type="InterPro" id="IPR018357">
    <property type="entry name" value="Hexapep_transf_CS"/>
</dbReference>
<dbReference type="InterPro" id="IPR051159">
    <property type="entry name" value="Hexapeptide_acetyltransf"/>
</dbReference>
<protein>
    <submittedName>
        <fullName evidence="5">Acyltransferase</fullName>
    </submittedName>
</protein>
<dbReference type="InterPro" id="IPR001451">
    <property type="entry name" value="Hexapep"/>
</dbReference>
<dbReference type="RefSeq" id="WP_154559894.1">
    <property type="nucleotide sequence ID" value="NZ_VOSW01000019.1"/>
</dbReference>
<dbReference type="EMBL" id="VOSW01000019">
    <property type="protein sequence ID" value="KAE8759624.1"/>
    <property type="molecule type" value="Genomic_DNA"/>
</dbReference>
<reference evidence="5 6" key="1">
    <citation type="journal article" date="2020" name="Int. J. Syst. Evol. Microbiol.">
        <title>Paraburkholderia madseniana sp. nov., a phenolic acid-degrading bacterium isolated from acidic forest soil.</title>
        <authorList>
            <person name="Wilhelm R.C."/>
            <person name="Murphy S.J.L."/>
            <person name="Feriancek N.M."/>
            <person name="Karasz D.C."/>
            <person name="DeRito C.M."/>
            <person name="Newman J.D."/>
            <person name="Buckley D.H."/>
        </authorList>
    </citation>
    <scope>NUCLEOTIDE SEQUENCE [LARGE SCALE GENOMIC DNA]</scope>
    <source>
        <strain evidence="5 6">RP11</strain>
    </source>
</reference>
<evidence type="ECO:0000256" key="2">
    <source>
        <dbReference type="ARBA" id="ARBA00022679"/>
    </source>
</evidence>
<dbReference type="Pfam" id="PF00132">
    <property type="entry name" value="Hexapep"/>
    <property type="match status" value="1"/>
</dbReference>
<comment type="similarity">
    <text evidence="1">Belongs to the transferase hexapeptide repeat family.</text>
</comment>
<evidence type="ECO:0000313" key="6">
    <source>
        <dbReference type="Proteomes" id="UP000463700"/>
    </source>
</evidence>
<dbReference type="PROSITE" id="PS00101">
    <property type="entry name" value="HEXAPEP_TRANSFERASES"/>
    <property type="match status" value="1"/>
</dbReference>
<gene>
    <name evidence="5" type="ORF">FSO04_12005</name>
</gene>
<evidence type="ECO:0000256" key="3">
    <source>
        <dbReference type="ARBA" id="ARBA00022737"/>
    </source>
</evidence>
<dbReference type="PANTHER" id="PTHR23416">
    <property type="entry name" value="SIALIC ACID SYNTHASE-RELATED"/>
    <property type="match status" value="1"/>
</dbReference>
<keyword evidence="4 5" id="KW-0012">Acyltransferase</keyword>
<keyword evidence="2 5" id="KW-0808">Transferase</keyword>
<dbReference type="AlphaFoldDB" id="A0A6N6WII8"/>
<name>A0A6N6WII8_9BURK</name>
<evidence type="ECO:0000256" key="4">
    <source>
        <dbReference type="ARBA" id="ARBA00023315"/>
    </source>
</evidence>